<keyword evidence="6" id="KW-0106">Calcium</keyword>
<evidence type="ECO:0000313" key="10">
    <source>
        <dbReference type="Proteomes" id="UP000645217"/>
    </source>
</evidence>
<keyword evidence="5" id="KW-0378">Hydrolase</keyword>
<dbReference type="EMBL" id="BMNT01000032">
    <property type="protein sequence ID" value="GGL04481.1"/>
    <property type="molecule type" value="Genomic_DNA"/>
</dbReference>
<dbReference type="InterPro" id="IPR029058">
    <property type="entry name" value="AB_hydrolase_fold"/>
</dbReference>
<dbReference type="InterPro" id="IPR011118">
    <property type="entry name" value="Tannase/feruloyl_esterase"/>
</dbReference>
<evidence type="ECO:0000256" key="3">
    <source>
        <dbReference type="ARBA" id="ARBA00022723"/>
    </source>
</evidence>
<evidence type="ECO:0000256" key="4">
    <source>
        <dbReference type="ARBA" id="ARBA00022729"/>
    </source>
</evidence>
<comment type="caution">
    <text evidence="9">The sequence shown here is derived from an EMBL/GenBank/DDBJ whole genome shotgun (WGS) entry which is preliminary data.</text>
</comment>
<keyword evidence="3" id="KW-0479">Metal-binding</keyword>
<keyword evidence="10" id="KW-1185">Reference proteome</keyword>
<protein>
    <submittedName>
        <fullName evidence="9">Tannase</fullName>
    </submittedName>
</protein>
<evidence type="ECO:0000256" key="8">
    <source>
        <dbReference type="SAM" id="SignalP"/>
    </source>
</evidence>
<dbReference type="Pfam" id="PF07519">
    <property type="entry name" value="Tannase"/>
    <property type="match status" value="1"/>
</dbReference>
<reference evidence="9" key="2">
    <citation type="submission" date="2020-09" db="EMBL/GenBank/DDBJ databases">
        <authorList>
            <person name="Sun Q."/>
            <person name="Ohkuma M."/>
        </authorList>
    </citation>
    <scope>NUCLEOTIDE SEQUENCE</scope>
    <source>
        <strain evidence="9">JCM 13064</strain>
    </source>
</reference>
<feature type="chain" id="PRO_5038700862" evidence="8">
    <location>
        <begin position="18"/>
        <end position="538"/>
    </location>
</feature>
<evidence type="ECO:0000256" key="5">
    <source>
        <dbReference type="ARBA" id="ARBA00022801"/>
    </source>
</evidence>
<evidence type="ECO:0000256" key="1">
    <source>
        <dbReference type="ARBA" id="ARBA00006249"/>
    </source>
</evidence>
<dbReference type="PANTHER" id="PTHR33938">
    <property type="entry name" value="FERULOYL ESTERASE B-RELATED"/>
    <property type="match status" value="1"/>
</dbReference>
<keyword evidence="2" id="KW-0719">Serine esterase</keyword>
<accession>A0A917RF18</accession>
<organism evidence="9 10">
    <name type="scientific">Sphaerisporangium melleum</name>
    <dbReference type="NCBI Taxonomy" id="321316"/>
    <lineage>
        <taxon>Bacteria</taxon>
        <taxon>Bacillati</taxon>
        <taxon>Actinomycetota</taxon>
        <taxon>Actinomycetes</taxon>
        <taxon>Streptosporangiales</taxon>
        <taxon>Streptosporangiaceae</taxon>
        <taxon>Sphaerisporangium</taxon>
    </lineage>
</organism>
<dbReference type="Proteomes" id="UP000645217">
    <property type="component" value="Unassembled WGS sequence"/>
</dbReference>
<keyword evidence="7" id="KW-1015">Disulfide bond</keyword>
<dbReference type="SUPFAM" id="SSF53474">
    <property type="entry name" value="alpha/beta-Hydrolases"/>
    <property type="match status" value="1"/>
</dbReference>
<evidence type="ECO:0000256" key="7">
    <source>
        <dbReference type="ARBA" id="ARBA00023157"/>
    </source>
</evidence>
<evidence type="ECO:0000313" key="9">
    <source>
        <dbReference type="EMBL" id="GGL04481.1"/>
    </source>
</evidence>
<sequence length="538" mass="56425">MAAALPLAALIPLTATAAGAATGAGPADVTARAAGAAAACSSVPVSAPAGAKIESVRAEHHAGGTITFPATPFSAPPPIKDVPPYCEMTVTLTHPGAGDHVKVAVAMPETGWTGRLQGVGGSAYAAGDFGAPLVQAVKDGYSGVTTDAGVPLTGLDTTWALTSGGEINKPLLTNFATRSVHESAQIGKEVTKRFYNRTVSYAYWNGCSTGGRQGYAEAQKYPKDFDGILANAPAVQWTQFAVATLWPQIVMNQEKTFLSNCVLDAFRKAAIKACDPRDGVTDGIIDQPDRCGYDPRTMVGTKVACEGKEITVTAADAAVMRKIWAGPVDERGRSLWPGLPKGADPSWLAGTKADDDGNLSAPGFPVAVGWVQTFLKQQPGFDTSKITYSEFADLFRRSVKRFDDVIGTSDPDLSAFRRTGGKLLTFVGTDDQLIPPGGTLYYRDRVEREMGGARRVNDFYRLFLAPGVEHCGGGSGAAPTDALGALVNWVEKGKAPATLAAKTADGARSRDLCPLPQVSRYTGHGDPAVASSYRCARH</sequence>
<evidence type="ECO:0000256" key="2">
    <source>
        <dbReference type="ARBA" id="ARBA00022487"/>
    </source>
</evidence>
<reference evidence="9" key="1">
    <citation type="journal article" date="2014" name="Int. J. Syst. Evol. Microbiol.">
        <title>Complete genome sequence of Corynebacterium casei LMG S-19264T (=DSM 44701T), isolated from a smear-ripened cheese.</title>
        <authorList>
            <consortium name="US DOE Joint Genome Institute (JGI-PGF)"/>
            <person name="Walter F."/>
            <person name="Albersmeier A."/>
            <person name="Kalinowski J."/>
            <person name="Ruckert C."/>
        </authorList>
    </citation>
    <scope>NUCLEOTIDE SEQUENCE</scope>
    <source>
        <strain evidence="9">JCM 13064</strain>
    </source>
</reference>
<dbReference type="AlphaFoldDB" id="A0A917RF18"/>
<feature type="signal peptide" evidence="8">
    <location>
        <begin position="1"/>
        <end position="17"/>
    </location>
</feature>
<dbReference type="PANTHER" id="PTHR33938:SF8">
    <property type="entry name" value="CARBOXYLIC ESTER HYDROLASE"/>
    <property type="match status" value="1"/>
</dbReference>
<proteinExistence type="inferred from homology"/>
<keyword evidence="4 8" id="KW-0732">Signal</keyword>
<gene>
    <name evidence="9" type="ORF">GCM10007964_53280</name>
</gene>
<dbReference type="GO" id="GO:0052689">
    <property type="term" value="F:carboxylic ester hydrolase activity"/>
    <property type="evidence" value="ECO:0007669"/>
    <property type="project" value="UniProtKB-KW"/>
</dbReference>
<dbReference type="GO" id="GO:0046872">
    <property type="term" value="F:metal ion binding"/>
    <property type="evidence" value="ECO:0007669"/>
    <property type="project" value="UniProtKB-KW"/>
</dbReference>
<comment type="similarity">
    <text evidence="1">Belongs to the tannase family.</text>
</comment>
<name>A0A917RF18_9ACTN</name>
<evidence type="ECO:0000256" key="6">
    <source>
        <dbReference type="ARBA" id="ARBA00022837"/>
    </source>
</evidence>